<dbReference type="Gene3D" id="1.10.555.10">
    <property type="entry name" value="Rho GTPase activation protein"/>
    <property type="match status" value="1"/>
</dbReference>
<dbReference type="PROSITE" id="PS50238">
    <property type="entry name" value="RHOGAP"/>
    <property type="match status" value="1"/>
</dbReference>
<feature type="domain" description="ELMO" evidence="8">
    <location>
        <begin position="697"/>
        <end position="875"/>
    </location>
</feature>
<organism evidence="10 11">
    <name type="scientific">Phytophthora citrophthora</name>
    <dbReference type="NCBI Taxonomy" id="4793"/>
    <lineage>
        <taxon>Eukaryota</taxon>
        <taxon>Sar</taxon>
        <taxon>Stramenopiles</taxon>
        <taxon>Oomycota</taxon>
        <taxon>Peronosporomycetes</taxon>
        <taxon>Peronosporales</taxon>
        <taxon>Peronosporaceae</taxon>
        <taxon>Phytophthora</taxon>
    </lineage>
</organism>
<sequence length="1140" mass="126840">MSDCSSSFSSSSSLLMKLKVFSTRGDEASSIAACRERLRMGDGDAKSRGIILPLKWLRQKLSPLKLISLKLFGGVEMLGKISQWLATRHEDKGGASDAFVQQRYDALTRLKNATLAVLRKENAAEFSEHQSLIGQEEALALASLPREQRQQLTERDSCVGELCAALEECLVLGLKSRTDEEQPSWWHVLYASTLIVDEPTLVQSVLSAAFLAETDVGKSRCWLKIALNNHTIESSIMMIFSMACEHLIRNNYEEWSLVRCSEGLGLFLELVIALREVHFAIEVSGDSFHVPEPVELTEVTEPVVEGNTGEMVSTITDADIAAAVGVSPSRAGSFLPLQEVEPVLIELEDAKDLEIQSAVTVADEEEEEVIQLPSALFPHRLKGIKPWQYVFGVSLASLSKNPYHSRYALIDPLLALPNIVDDCVAILRQNPETPRLFRTTVLSIRLNQLREIVETEGSVPKDLDPQCAGALLLDFLKNLPDSLVTDDKYDAFVAAGQLRDEDASVRNITCLVNDLPAHCQIVLKRVMNLMNFLQQPEHSEQNGVDVLTASTVLAPVIAFRKDAGNGLPSERPRGRTHSQYQDVRYAAVGAQVVERMIQHYASIFHDVRVQVVDALERLEAKKEALRMVSHQMKLQPQMNFLSDRQQVNEISRLFRVHLEGGDTSSQSIQNDSVAVEFPKSDVAGAHKNESQPTAAVNLELDLLGLPTATPPTSTTSSGASSPTTSETTEQDLVSIWEQFGFNKPSILGNFEKGGVLMLRSILYWIKSDPDALPLLKMRALPSELPSYDAGLVASSICEALVKLLKLFLNPKNPEIDIVAMSLEPFWELFDEEMYFNKLFMFMIQVFDQLWSELDPKAASFTRVITETEGIMNELLKKAPVTVNDLRMEWEQIRTRHVEESEEEEELEEQGGLVEDEALRIAALADPSLLSPPLRYSKKKPSFDFKPDDYKGKLMDTSSILTLDHIAYIDHALPITSQLCRWFRIYSVEANGSSLETLLILAKKQSPTLLVVKDAEGNVFGGFASDEWHRAFHYYGTGESFLFSFANQNAAGGFVKYQWSRKNSYFMLCSDESLIMGGGGSFGLFLDCDLSRGSTGACETFNSPPLTTSQEFSCVQVELWGFTTGDKPSEIGERHRKSVLD</sequence>
<protein>
    <recommendedName>
        <fullName evidence="4">Oxidation resistance protein 1</fullName>
    </recommendedName>
</protein>
<dbReference type="Proteomes" id="UP001259832">
    <property type="component" value="Unassembled WGS sequence"/>
</dbReference>
<comment type="similarity">
    <text evidence="2">Belongs to the OXR1 family.</text>
</comment>
<dbReference type="Pfam" id="PF02759">
    <property type="entry name" value="RUN"/>
    <property type="match status" value="1"/>
</dbReference>
<evidence type="ECO:0000259" key="9">
    <source>
        <dbReference type="PROSITE" id="PS51886"/>
    </source>
</evidence>
<dbReference type="CDD" id="cd00159">
    <property type="entry name" value="RhoGAP"/>
    <property type="match status" value="1"/>
</dbReference>
<keyword evidence="11" id="KW-1185">Reference proteome</keyword>
<evidence type="ECO:0000256" key="1">
    <source>
        <dbReference type="ARBA" id="ARBA00004173"/>
    </source>
</evidence>
<dbReference type="PANTHER" id="PTHR23354">
    <property type="entry name" value="NUCLEOLAR PROTEIN 7/ESTROGEN RECEPTOR COACTIVATOR-RELATED"/>
    <property type="match status" value="1"/>
</dbReference>
<dbReference type="GO" id="GO:0005739">
    <property type="term" value="C:mitochondrion"/>
    <property type="evidence" value="ECO:0007669"/>
    <property type="project" value="UniProtKB-SubCell"/>
</dbReference>
<accession>A0AAD9LQT3</accession>
<evidence type="ECO:0000256" key="4">
    <source>
        <dbReference type="ARBA" id="ARBA00040604"/>
    </source>
</evidence>
<proteinExistence type="inferred from homology"/>
<feature type="domain" description="Rho-GAP" evidence="6">
    <location>
        <begin position="393"/>
        <end position="604"/>
    </location>
</feature>
<feature type="domain" description="TLDc" evidence="9">
    <location>
        <begin position="958"/>
        <end position="1122"/>
    </location>
</feature>
<feature type="region of interest" description="Disordered" evidence="5">
    <location>
        <begin position="707"/>
        <end position="727"/>
    </location>
</feature>
<dbReference type="PANTHER" id="PTHR23354:SF62">
    <property type="entry name" value="MUSTARD, ISOFORM V"/>
    <property type="match status" value="1"/>
</dbReference>
<evidence type="ECO:0000256" key="3">
    <source>
        <dbReference type="ARBA" id="ARBA00023128"/>
    </source>
</evidence>
<dbReference type="PROSITE" id="PS51335">
    <property type="entry name" value="ELMO"/>
    <property type="match status" value="1"/>
</dbReference>
<dbReference type="SMART" id="SM00584">
    <property type="entry name" value="TLDc"/>
    <property type="match status" value="1"/>
</dbReference>
<dbReference type="InterPro" id="IPR037213">
    <property type="entry name" value="Run_dom_sf"/>
</dbReference>
<evidence type="ECO:0000259" key="6">
    <source>
        <dbReference type="PROSITE" id="PS50238"/>
    </source>
</evidence>
<evidence type="ECO:0000313" key="10">
    <source>
        <dbReference type="EMBL" id="KAK1944991.1"/>
    </source>
</evidence>
<dbReference type="PROSITE" id="PS50826">
    <property type="entry name" value="RUN"/>
    <property type="match status" value="1"/>
</dbReference>
<dbReference type="EMBL" id="JASMQC010000005">
    <property type="protein sequence ID" value="KAK1944991.1"/>
    <property type="molecule type" value="Genomic_DNA"/>
</dbReference>
<dbReference type="PROSITE" id="PS51886">
    <property type="entry name" value="TLDC"/>
    <property type="match status" value="1"/>
</dbReference>
<name>A0AAD9LQT3_9STRA</name>
<dbReference type="CDD" id="cd17671">
    <property type="entry name" value="RUN"/>
    <property type="match status" value="1"/>
</dbReference>
<comment type="caution">
    <text evidence="10">The sequence shown here is derived from an EMBL/GenBank/DDBJ whole genome shotgun (WGS) entry which is preliminary data.</text>
</comment>
<feature type="domain" description="RUN" evidence="7">
    <location>
        <begin position="153"/>
        <end position="286"/>
    </location>
</feature>
<evidence type="ECO:0000256" key="2">
    <source>
        <dbReference type="ARBA" id="ARBA00009540"/>
    </source>
</evidence>
<dbReference type="SUPFAM" id="SSF48350">
    <property type="entry name" value="GTPase activation domain, GAP"/>
    <property type="match status" value="1"/>
</dbReference>
<evidence type="ECO:0000313" key="11">
    <source>
        <dbReference type="Proteomes" id="UP001259832"/>
    </source>
</evidence>
<dbReference type="Pfam" id="PF07534">
    <property type="entry name" value="TLD"/>
    <property type="match status" value="1"/>
</dbReference>
<dbReference type="GO" id="GO:0007165">
    <property type="term" value="P:signal transduction"/>
    <property type="evidence" value="ECO:0007669"/>
    <property type="project" value="InterPro"/>
</dbReference>
<keyword evidence="3" id="KW-0496">Mitochondrion</keyword>
<evidence type="ECO:0000259" key="8">
    <source>
        <dbReference type="PROSITE" id="PS51335"/>
    </source>
</evidence>
<dbReference type="SUPFAM" id="SSF140741">
    <property type="entry name" value="RUN domain-like"/>
    <property type="match status" value="1"/>
</dbReference>
<dbReference type="AlphaFoldDB" id="A0AAD9LQT3"/>
<evidence type="ECO:0000256" key="5">
    <source>
        <dbReference type="SAM" id="MobiDB-lite"/>
    </source>
</evidence>
<dbReference type="InterPro" id="IPR004012">
    <property type="entry name" value="Run_dom"/>
</dbReference>
<gene>
    <name evidence="10" type="ORF">P3T76_003524</name>
</gene>
<dbReference type="InterPro" id="IPR000198">
    <property type="entry name" value="RhoGAP_dom"/>
</dbReference>
<comment type="subcellular location">
    <subcellularLocation>
        <location evidence="1">Mitochondrion</location>
    </subcellularLocation>
</comment>
<dbReference type="SMART" id="SM00324">
    <property type="entry name" value="RhoGAP"/>
    <property type="match status" value="1"/>
</dbReference>
<dbReference type="InterPro" id="IPR006816">
    <property type="entry name" value="ELMO_dom"/>
</dbReference>
<evidence type="ECO:0000259" key="7">
    <source>
        <dbReference type="PROSITE" id="PS50826"/>
    </source>
</evidence>
<dbReference type="Gene3D" id="1.20.58.900">
    <property type="match status" value="1"/>
</dbReference>
<dbReference type="Pfam" id="PF04727">
    <property type="entry name" value="ELMO_CED12"/>
    <property type="match status" value="1"/>
</dbReference>
<reference evidence="10" key="1">
    <citation type="submission" date="2023-08" db="EMBL/GenBank/DDBJ databases">
        <title>Reference Genome Resource for the Citrus Pathogen Phytophthora citrophthora.</title>
        <authorList>
            <person name="Moller H."/>
            <person name="Coetzee B."/>
            <person name="Rose L.J."/>
            <person name="Van Niekerk J.M."/>
        </authorList>
    </citation>
    <scope>NUCLEOTIDE SEQUENCE</scope>
    <source>
        <strain evidence="10">STE-U-9442</strain>
    </source>
</reference>
<dbReference type="InterPro" id="IPR006571">
    <property type="entry name" value="TLDc_dom"/>
</dbReference>
<dbReference type="Pfam" id="PF00620">
    <property type="entry name" value="RhoGAP"/>
    <property type="match status" value="1"/>
</dbReference>
<dbReference type="InterPro" id="IPR008936">
    <property type="entry name" value="Rho_GTPase_activation_prot"/>
</dbReference>